<reference evidence="1 2" key="1">
    <citation type="submission" date="2019-09" db="EMBL/GenBank/DDBJ databases">
        <authorList>
            <consortium name="PulseNet: The National Subtyping Network for Foodborne Disease Surveillance"/>
            <person name="Tarr C.L."/>
            <person name="Trees E."/>
            <person name="Katz L.S."/>
            <person name="Carleton-Romer H.A."/>
            <person name="Stroika S."/>
            <person name="Kucerova Z."/>
            <person name="Roache K.F."/>
            <person name="Sabol A.L."/>
            <person name="Besser J."/>
            <person name="Gerner-Smidt P."/>
        </authorList>
    </citation>
    <scope>NUCLEOTIDE SEQUENCE [LARGE SCALE GENOMIC DNA]</scope>
    <source>
        <strain evidence="1 2">PNUSAL005692</strain>
    </source>
</reference>
<sequence length="103" mass="11953">MKSIDNLLTKEELPIKVFLLVARAYTERITNIGLNEEPLDCLFLLRQSDNVLQSTYNAFSSVLEGTTLNNEFVGVSTFGFMNKRVKKLSNQYKWEMKKLEEQQ</sequence>
<dbReference type="EMBL" id="AALGDA010000114">
    <property type="protein sequence ID" value="ECY9784451.1"/>
    <property type="molecule type" value="Genomic_DNA"/>
</dbReference>
<evidence type="ECO:0000313" key="1">
    <source>
        <dbReference type="EMBL" id="ECY9784451.1"/>
    </source>
</evidence>
<protein>
    <submittedName>
        <fullName evidence="1">Uncharacterized protein</fullName>
    </submittedName>
</protein>
<proteinExistence type="predicted"/>
<dbReference type="Proteomes" id="UP000489121">
    <property type="component" value="Unassembled WGS sequence"/>
</dbReference>
<comment type="caution">
    <text evidence="1">The sequence shown here is derived from an EMBL/GenBank/DDBJ whole genome shotgun (WGS) entry which is preliminary data.</text>
</comment>
<name>A0AAD2LUU6_LISMN</name>
<accession>A0AAD2LUU6</accession>
<dbReference type="RefSeq" id="WP_141041974.1">
    <property type="nucleotide sequence ID" value="NZ_CP168882.1"/>
</dbReference>
<evidence type="ECO:0000313" key="2">
    <source>
        <dbReference type="Proteomes" id="UP000489121"/>
    </source>
</evidence>
<dbReference type="AlphaFoldDB" id="A0AAD2LUU6"/>
<organism evidence="1 2">
    <name type="scientific">Listeria monocytogenes</name>
    <dbReference type="NCBI Taxonomy" id="1639"/>
    <lineage>
        <taxon>Bacteria</taxon>
        <taxon>Bacillati</taxon>
        <taxon>Bacillota</taxon>
        <taxon>Bacilli</taxon>
        <taxon>Bacillales</taxon>
        <taxon>Listeriaceae</taxon>
        <taxon>Listeria</taxon>
    </lineage>
</organism>
<gene>
    <name evidence="1" type="ORF">F6515_15855</name>
</gene>